<proteinExistence type="predicted"/>
<sequence length="123" mass="14543">MNKMMRIKDEPKVWFPATSAGFGCYDHTNKTKRLVGFLVYEQKHLLNECYDINLDQFYVAKDKQQNGIGRMLMEHFLGQIDKLRKGEKAEIELNVQYEENQPAYLFYKNANLLMVSKMKKINL</sequence>
<accession>A0A915CZS8</accession>
<evidence type="ECO:0000313" key="2">
    <source>
        <dbReference type="Proteomes" id="UP000887574"/>
    </source>
</evidence>
<dbReference type="InterPro" id="IPR016181">
    <property type="entry name" value="Acyl_CoA_acyltransferase"/>
</dbReference>
<protein>
    <submittedName>
        <fullName evidence="3">N-acetyltransferase domain-containing protein</fullName>
    </submittedName>
</protein>
<dbReference type="WBParaSite" id="jg14027">
    <property type="protein sequence ID" value="jg14027"/>
    <property type="gene ID" value="jg14027"/>
</dbReference>
<name>A0A915CZS8_9BILA</name>
<feature type="domain" description="N-acetyltransferase" evidence="1">
    <location>
        <begin position="28"/>
        <end position="108"/>
    </location>
</feature>
<dbReference type="Proteomes" id="UP000887574">
    <property type="component" value="Unplaced"/>
</dbReference>
<evidence type="ECO:0000313" key="3">
    <source>
        <dbReference type="WBParaSite" id="jg14027"/>
    </source>
</evidence>
<evidence type="ECO:0000259" key="1">
    <source>
        <dbReference type="Pfam" id="PF00583"/>
    </source>
</evidence>
<dbReference type="SUPFAM" id="SSF55729">
    <property type="entry name" value="Acyl-CoA N-acyltransferases (Nat)"/>
    <property type="match status" value="1"/>
</dbReference>
<keyword evidence="2" id="KW-1185">Reference proteome</keyword>
<dbReference type="PROSITE" id="PS51257">
    <property type="entry name" value="PROKAR_LIPOPROTEIN"/>
    <property type="match status" value="1"/>
</dbReference>
<dbReference type="Gene3D" id="3.40.630.30">
    <property type="match status" value="1"/>
</dbReference>
<dbReference type="Pfam" id="PF00583">
    <property type="entry name" value="Acetyltransf_1"/>
    <property type="match status" value="1"/>
</dbReference>
<dbReference type="AlphaFoldDB" id="A0A915CZS8"/>
<organism evidence="2 3">
    <name type="scientific">Ditylenchus dipsaci</name>
    <dbReference type="NCBI Taxonomy" id="166011"/>
    <lineage>
        <taxon>Eukaryota</taxon>
        <taxon>Metazoa</taxon>
        <taxon>Ecdysozoa</taxon>
        <taxon>Nematoda</taxon>
        <taxon>Chromadorea</taxon>
        <taxon>Rhabditida</taxon>
        <taxon>Tylenchina</taxon>
        <taxon>Tylenchomorpha</taxon>
        <taxon>Sphaerularioidea</taxon>
        <taxon>Anguinidae</taxon>
        <taxon>Anguininae</taxon>
        <taxon>Ditylenchus</taxon>
    </lineage>
</organism>
<dbReference type="InterPro" id="IPR000182">
    <property type="entry name" value="GNAT_dom"/>
</dbReference>
<reference evidence="3" key="1">
    <citation type="submission" date="2022-11" db="UniProtKB">
        <authorList>
            <consortium name="WormBaseParasite"/>
        </authorList>
    </citation>
    <scope>IDENTIFICATION</scope>
</reference>
<dbReference type="GO" id="GO:0016747">
    <property type="term" value="F:acyltransferase activity, transferring groups other than amino-acyl groups"/>
    <property type="evidence" value="ECO:0007669"/>
    <property type="project" value="InterPro"/>
</dbReference>
<dbReference type="CDD" id="cd04301">
    <property type="entry name" value="NAT_SF"/>
    <property type="match status" value="1"/>
</dbReference>